<sequence length="151" mass="17584">MISRHLFASIRRPRPQHLVRAWRPSRLLPSTPLSRVPTRNYAIPTEKAADDPTKLFANHWVRDMLLLWGLCFVFDMLKFGVHNQRENKNERNKKRTHHGYCVSGNRCGYGLGGGVEQVCFFFLFSLDTLFSWALSKGYNWTAYKKAMSMFA</sequence>
<protein>
    <submittedName>
        <fullName evidence="2">Uncharacterized protein</fullName>
    </submittedName>
</protein>
<keyword evidence="1" id="KW-1133">Transmembrane helix</keyword>
<reference evidence="2" key="1">
    <citation type="journal article" date="2023" name="Mol. Phylogenet. Evol.">
        <title>Genome-scale phylogeny and comparative genomics of the fungal order Sordariales.</title>
        <authorList>
            <person name="Hensen N."/>
            <person name="Bonometti L."/>
            <person name="Westerberg I."/>
            <person name="Brannstrom I.O."/>
            <person name="Guillou S."/>
            <person name="Cros-Aarteil S."/>
            <person name="Calhoun S."/>
            <person name="Haridas S."/>
            <person name="Kuo A."/>
            <person name="Mondo S."/>
            <person name="Pangilinan J."/>
            <person name="Riley R."/>
            <person name="LaButti K."/>
            <person name="Andreopoulos B."/>
            <person name="Lipzen A."/>
            <person name="Chen C."/>
            <person name="Yan M."/>
            <person name="Daum C."/>
            <person name="Ng V."/>
            <person name="Clum A."/>
            <person name="Steindorff A."/>
            <person name="Ohm R.A."/>
            <person name="Martin F."/>
            <person name="Silar P."/>
            <person name="Natvig D.O."/>
            <person name="Lalanne C."/>
            <person name="Gautier V."/>
            <person name="Ament-Velasquez S.L."/>
            <person name="Kruys A."/>
            <person name="Hutchinson M.I."/>
            <person name="Powell A.J."/>
            <person name="Barry K."/>
            <person name="Miller A.N."/>
            <person name="Grigoriev I.V."/>
            <person name="Debuchy R."/>
            <person name="Gladieux P."/>
            <person name="Hiltunen Thoren M."/>
            <person name="Johannesson H."/>
        </authorList>
    </citation>
    <scope>NUCLEOTIDE SEQUENCE</scope>
    <source>
        <strain evidence="2">CBS 990.96</strain>
    </source>
</reference>
<name>A0AAN7BNP3_9PEZI</name>
<keyword evidence="1" id="KW-0472">Membrane</keyword>
<gene>
    <name evidence="2" type="ORF">QBC38DRAFT_480028</name>
</gene>
<reference evidence="2" key="2">
    <citation type="submission" date="2023-05" db="EMBL/GenBank/DDBJ databases">
        <authorList>
            <consortium name="Lawrence Berkeley National Laboratory"/>
            <person name="Steindorff A."/>
            <person name="Hensen N."/>
            <person name="Bonometti L."/>
            <person name="Westerberg I."/>
            <person name="Brannstrom I.O."/>
            <person name="Guillou S."/>
            <person name="Cros-Aarteil S."/>
            <person name="Calhoun S."/>
            <person name="Haridas S."/>
            <person name="Kuo A."/>
            <person name="Mondo S."/>
            <person name="Pangilinan J."/>
            <person name="Riley R."/>
            <person name="Labutti K."/>
            <person name="Andreopoulos B."/>
            <person name="Lipzen A."/>
            <person name="Chen C."/>
            <person name="Yanf M."/>
            <person name="Daum C."/>
            <person name="Ng V."/>
            <person name="Clum A."/>
            <person name="Ohm R."/>
            <person name="Martin F."/>
            <person name="Silar P."/>
            <person name="Natvig D."/>
            <person name="Lalanne C."/>
            <person name="Gautier V."/>
            <person name="Ament-Velasquez S.L."/>
            <person name="Kruys A."/>
            <person name="Hutchinson M.I."/>
            <person name="Powell A.J."/>
            <person name="Barry K."/>
            <person name="Miller A.N."/>
            <person name="Grigoriev I.V."/>
            <person name="Debuchy R."/>
            <person name="Gladieux P."/>
            <person name="Thoren M.H."/>
            <person name="Johannesson H."/>
        </authorList>
    </citation>
    <scope>NUCLEOTIDE SEQUENCE</scope>
    <source>
        <strain evidence="2">CBS 990.96</strain>
    </source>
</reference>
<organism evidence="2 3">
    <name type="scientific">Podospora fimiseda</name>
    <dbReference type="NCBI Taxonomy" id="252190"/>
    <lineage>
        <taxon>Eukaryota</taxon>
        <taxon>Fungi</taxon>
        <taxon>Dikarya</taxon>
        <taxon>Ascomycota</taxon>
        <taxon>Pezizomycotina</taxon>
        <taxon>Sordariomycetes</taxon>
        <taxon>Sordariomycetidae</taxon>
        <taxon>Sordariales</taxon>
        <taxon>Podosporaceae</taxon>
        <taxon>Podospora</taxon>
    </lineage>
</organism>
<keyword evidence="3" id="KW-1185">Reference proteome</keyword>
<proteinExistence type="predicted"/>
<feature type="transmembrane region" description="Helical" evidence="1">
    <location>
        <begin position="64"/>
        <end position="81"/>
    </location>
</feature>
<comment type="caution">
    <text evidence="2">The sequence shown here is derived from an EMBL/GenBank/DDBJ whole genome shotgun (WGS) entry which is preliminary data.</text>
</comment>
<evidence type="ECO:0000313" key="3">
    <source>
        <dbReference type="Proteomes" id="UP001301958"/>
    </source>
</evidence>
<dbReference type="Proteomes" id="UP001301958">
    <property type="component" value="Unassembled WGS sequence"/>
</dbReference>
<evidence type="ECO:0000256" key="1">
    <source>
        <dbReference type="SAM" id="Phobius"/>
    </source>
</evidence>
<dbReference type="AlphaFoldDB" id="A0AAN7BNP3"/>
<evidence type="ECO:0000313" key="2">
    <source>
        <dbReference type="EMBL" id="KAK4226677.1"/>
    </source>
</evidence>
<dbReference type="EMBL" id="MU865344">
    <property type="protein sequence ID" value="KAK4226677.1"/>
    <property type="molecule type" value="Genomic_DNA"/>
</dbReference>
<accession>A0AAN7BNP3</accession>
<keyword evidence="1" id="KW-0812">Transmembrane</keyword>